<dbReference type="InterPro" id="IPR052344">
    <property type="entry name" value="Transposase-related"/>
</dbReference>
<dbReference type="Pfam" id="PF13817">
    <property type="entry name" value="DDE_Tnp_IS66_C"/>
    <property type="match status" value="1"/>
</dbReference>
<dbReference type="STRING" id="306540.SAMN05421839_1781"/>
<dbReference type="OrthoDB" id="9760067at2"/>
<name>A0A1I5TDN9_9BACI</name>
<reference evidence="5 6" key="1">
    <citation type="submission" date="2016-10" db="EMBL/GenBank/DDBJ databases">
        <authorList>
            <person name="de Groot N.N."/>
        </authorList>
    </citation>
    <scope>NUCLEOTIDE SEQUENCE [LARGE SCALE GENOMIC DNA]</scope>
    <source>
        <strain evidence="5 6">DSM 17073</strain>
    </source>
</reference>
<dbReference type="AlphaFoldDB" id="A0A1I5TDN9"/>
<dbReference type="PANTHER" id="PTHR33678:SF1">
    <property type="entry name" value="BLL1576 PROTEIN"/>
    <property type="match status" value="1"/>
</dbReference>
<evidence type="ECO:0000259" key="3">
    <source>
        <dbReference type="Pfam" id="PF13005"/>
    </source>
</evidence>
<evidence type="ECO:0000259" key="2">
    <source>
        <dbReference type="Pfam" id="PF03050"/>
    </source>
</evidence>
<organism evidence="5 6">
    <name type="scientific">Halolactibacillus halophilus</name>
    <dbReference type="NCBI Taxonomy" id="306540"/>
    <lineage>
        <taxon>Bacteria</taxon>
        <taxon>Bacillati</taxon>
        <taxon>Bacillota</taxon>
        <taxon>Bacilli</taxon>
        <taxon>Bacillales</taxon>
        <taxon>Bacillaceae</taxon>
        <taxon>Halolactibacillus</taxon>
    </lineage>
</organism>
<dbReference type="InterPro" id="IPR039552">
    <property type="entry name" value="IS66_C"/>
</dbReference>
<keyword evidence="1" id="KW-0175">Coiled coil</keyword>
<dbReference type="InterPro" id="IPR024474">
    <property type="entry name" value="Znf_dom_IS66"/>
</dbReference>
<dbReference type="RefSeq" id="WP_089834091.1">
    <property type="nucleotide sequence ID" value="NZ_BJWI01000100.1"/>
</dbReference>
<proteinExistence type="predicted"/>
<sequence>MIKITKLEAELTGKVDKLMMENESLKAQVDLLLNKIYGRSREKGSYLDENQLALFNDEDLNIFNEPEIASDPNSEEPEMVEVIKKKRKSKHDNINNTVPIKEVECFLEGEDCQCEWCNSELRPIGREEVRREIEYIPATLQVKVYIRHAYECPTCKADGEDVIVKSKTPKPVIPKSIASPSAVAWLLHQKYEQYMPFNRQKSEWKRAGIELSRTTMANWAIKVSKDYLAPLYESLRKELLKNHILFADETTVQVLKEKDRKPTSKSYMWLYRTRDYIDREIVLYDYQATRGSIHPKTFLADFKGFLHSDGYDAYNDLPNITRVGCLAHLRRKFHEAIPKGDAPVTASKAKEGRNYCDKLFNLEKKWHSLSTEERYKKRQTKLRPVFEAFFTWIEGVHVLPSSLLGKAITYAKNQKEYLMNVLLDGDLHLSNNLAERSIRPLVMGRKAWYFSTSTDGALSSAITYSIIQTAKANGLDAFKYLTYLFEQMPNTENFTDESVMETFYPWNPDVQAKCQ</sequence>
<evidence type="ECO:0000313" key="5">
    <source>
        <dbReference type="EMBL" id="SFP81162.1"/>
    </source>
</evidence>
<dbReference type="InterPro" id="IPR004291">
    <property type="entry name" value="Transposase_IS66_central"/>
</dbReference>
<dbReference type="NCBIfam" id="NF033517">
    <property type="entry name" value="transpos_IS66"/>
    <property type="match status" value="1"/>
</dbReference>
<evidence type="ECO:0000313" key="6">
    <source>
        <dbReference type="Proteomes" id="UP000242243"/>
    </source>
</evidence>
<dbReference type="Pfam" id="PF13005">
    <property type="entry name" value="zf-IS66"/>
    <property type="match status" value="1"/>
</dbReference>
<dbReference type="Pfam" id="PF03050">
    <property type="entry name" value="DDE_Tnp_IS66"/>
    <property type="match status" value="1"/>
</dbReference>
<evidence type="ECO:0000259" key="4">
    <source>
        <dbReference type="Pfam" id="PF13817"/>
    </source>
</evidence>
<evidence type="ECO:0000256" key="1">
    <source>
        <dbReference type="SAM" id="Coils"/>
    </source>
</evidence>
<feature type="coiled-coil region" evidence="1">
    <location>
        <begin position="8"/>
        <end position="35"/>
    </location>
</feature>
<accession>A0A1I5TDN9</accession>
<dbReference type="EMBL" id="FOXC01000078">
    <property type="protein sequence ID" value="SFP81162.1"/>
    <property type="molecule type" value="Genomic_DNA"/>
</dbReference>
<feature type="domain" description="Transposase IS66 zinc-finger binding" evidence="3">
    <location>
        <begin position="111"/>
        <end position="155"/>
    </location>
</feature>
<protein>
    <submittedName>
        <fullName evidence="5">Transposase</fullName>
    </submittedName>
</protein>
<dbReference type="PANTHER" id="PTHR33678">
    <property type="entry name" value="BLL1576 PROTEIN"/>
    <property type="match status" value="1"/>
</dbReference>
<feature type="domain" description="Transposase IS66 central" evidence="2">
    <location>
        <begin position="175"/>
        <end position="457"/>
    </location>
</feature>
<dbReference type="Proteomes" id="UP000242243">
    <property type="component" value="Unassembled WGS sequence"/>
</dbReference>
<gene>
    <name evidence="5" type="ORF">SAMN05421839_1781</name>
</gene>
<feature type="domain" description="Transposase IS66 C-terminal" evidence="4">
    <location>
        <begin position="465"/>
        <end position="506"/>
    </location>
</feature>